<feature type="signal peptide" evidence="1">
    <location>
        <begin position="1"/>
        <end position="20"/>
    </location>
</feature>
<evidence type="ECO:0000313" key="2">
    <source>
        <dbReference type="EMBL" id="NGN40418.1"/>
    </source>
</evidence>
<dbReference type="RefSeq" id="WP_165115025.1">
    <property type="nucleotide sequence ID" value="NZ_JAAKZG010000002.1"/>
</dbReference>
<evidence type="ECO:0000256" key="1">
    <source>
        <dbReference type="SAM" id="SignalP"/>
    </source>
</evidence>
<proteinExistence type="predicted"/>
<keyword evidence="1" id="KW-0732">Signal</keyword>
<dbReference type="Proteomes" id="UP000481252">
    <property type="component" value="Unassembled WGS sequence"/>
</dbReference>
<dbReference type="EMBL" id="JAAKZG010000002">
    <property type="protein sequence ID" value="NGN40418.1"/>
    <property type="molecule type" value="Genomic_DNA"/>
</dbReference>
<accession>A0A7C9R5X8</accession>
<organism evidence="2 3">
    <name type="scientific">Mesorhizobium zhangyense</name>
    <dbReference type="NCBI Taxonomy" id="1776730"/>
    <lineage>
        <taxon>Bacteria</taxon>
        <taxon>Pseudomonadati</taxon>
        <taxon>Pseudomonadota</taxon>
        <taxon>Alphaproteobacteria</taxon>
        <taxon>Hyphomicrobiales</taxon>
        <taxon>Phyllobacteriaceae</taxon>
        <taxon>Mesorhizobium</taxon>
    </lineage>
</organism>
<evidence type="ECO:0000313" key="3">
    <source>
        <dbReference type="Proteomes" id="UP000481252"/>
    </source>
</evidence>
<protein>
    <submittedName>
        <fullName evidence="2">Uncharacterized protein</fullName>
    </submittedName>
</protein>
<comment type="caution">
    <text evidence="2">The sequence shown here is derived from an EMBL/GenBank/DDBJ whole genome shotgun (WGS) entry which is preliminary data.</text>
</comment>
<sequence length="122" mass="12318">MRQIILAFAAMLPAVGTTHATDILSTLQFPGAGMTSARHGDAAPRSIVKKVPTGLNFSSSASIGAPAANGKLSSRYTYGDAPMPSTVYKAPRALGFSSAASMSAGSRGTGIGASPRILYGSN</sequence>
<feature type="chain" id="PRO_5028799074" evidence="1">
    <location>
        <begin position="21"/>
        <end position="122"/>
    </location>
</feature>
<gene>
    <name evidence="2" type="ORF">G6N74_05025</name>
</gene>
<reference evidence="2 3" key="1">
    <citation type="submission" date="2020-02" db="EMBL/GenBank/DDBJ databases">
        <title>Genome sequence of the type strain CGMCC 1.15528 of Mesorhizobium zhangyense.</title>
        <authorList>
            <person name="Gao J."/>
            <person name="Sun J."/>
        </authorList>
    </citation>
    <scope>NUCLEOTIDE SEQUENCE [LARGE SCALE GENOMIC DNA]</scope>
    <source>
        <strain evidence="2 3">CGMCC 1.15528</strain>
    </source>
</reference>
<keyword evidence="3" id="KW-1185">Reference proteome</keyword>
<name>A0A7C9R5X8_9HYPH</name>
<dbReference type="AlphaFoldDB" id="A0A7C9R5X8"/>